<evidence type="ECO:0000313" key="2">
    <source>
        <dbReference type="EMBL" id="PXX55908.1"/>
    </source>
</evidence>
<name>A0A2V3Y9P9_9FIRM</name>
<evidence type="ECO:0000313" key="3">
    <source>
        <dbReference type="Proteomes" id="UP000248057"/>
    </source>
</evidence>
<dbReference type="InterPro" id="IPR012547">
    <property type="entry name" value="PDDEXK_9"/>
</dbReference>
<dbReference type="EMBL" id="QJKD01000002">
    <property type="protein sequence ID" value="PXX55908.1"/>
    <property type="molecule type" value="Genomic_DNA"/>
</dbReference>
<dbReference type="PANTHER" id="PTHR34825">
    <property type="entry name" value="CONSERVED PROTEIN, WITH A WEAK D-GALACTARATE DEHYDRATASE/ALTRONATE HYDROLASE DOMAIN"/>
    <property type="match status" value="1"/>
</dbReference>
<dbReference type="AlphaFoldDB" id="A0A2V3Y9P9"/>
<reference evidence="2 3" key="1">
    <citation type="submission" date="2018-05" db="EMBL/GenBank/DDBJ databases">
        <title>Genomic Encyclopedia of Type Strains, Phase IV (KMG-IV): sequencing the most valuable type-strain genomes for metagenomic binning, comparative biology and taxonomic classification.</title>
        <authorList>
            <person name="Goeker M."/>
        </authorList>
    </citation>
    <scope>NUCLEOTIDE SEQUENCE [LARGE SCALE GENOMIC DNA]</scope>
    <source>
        <strain evidence="2 3">DSM 24995</strain>
    </source>
</reference>
<proteinExistence type="predicted"/>
<dbReference type="RefSeq" id="WP_110321782.1">
    <property type="nucleotide sequence ID" value="NZ_QJKD01000002.1"/>
</dbReference>
<sequence>MQKKPLPVGIDDFEKLIRNNYYYVDKTLFIKELLDKKGEVNLFTRPRRFGKTLNQSMIRFFFENTGSLEGNEANQALFKDMQIMKQGDRYTQEMSSYPVISLSLKSSKQPDWELAYGCLKEEIGREYLRHRIVLDSLKVPEQKRRYEDIMNLSGSQQDFATSIRFLSECLYQHWGRKVIILIDEYDVPLENAWFSGFYDNMIGFIRSVFESALKTNPCQEFSVVTGCLRITKESIFTGLNNLDIISILSRSYDEYFGFTQQEVDRMLRYYNLDMKRELIKSWYDGYLFGDAEVYNPWSVTNYIKALTVFTDELPTPYWANTSSNSIVRSLVERADISVKEELEILLAGGTIEKPVHEEITYDSVYDSEDNLWNFLFFTGYLKQISRKMENETQYLTMAVPNLEVKYIFNNTITKWFRDQIKVKDLSQMYAAMLEGDADQFQAELSGLLQESISYMDTQEVGKSPSLSFGGKYYHGFMMGVLNNLRDYLVKSNRESGNGRLDILVRSHNVSKTPVIMELKVSETYKGMENACDTAMQQIEEKKYDSSLPEEGYTDVLLYGIAFFRKQCRIKVHRKQF</sequence>
<dbReference type="PANTHER" id="PTHR34825:SF1">
    <property type="entry name" value="AAA-ATPASE-LIKE DOMAIN-CONTAINING PROTEIN"/>
    <property type="match status" value="1"/>
</dbReference>
<dbReference type="Proteomes" id="UP000248057">
    <property type="component" value="Unassembled WGS sequence"/>
</dbReference>
<dbReference type="Pfam" id="PF09820">
    <property type="entry name" value="AAA-ATPase_like"/>
    <property type="match status" value="1"/>
</dbReference>
<evidence type="ECO:0000259" key="1">
    <source>
        <dbReference type="Pfam" id="PF09820"/>
    </source>
</evidence>
<comment type="caution">
    <text evidence="2">The sequence shown here is derived from an EMBL/GenBank/DDBJ whole genome shotgun (WGS) entry which is preliminary data.</text>
</comment>
<keyword evidence="3" id="KW-1185">Reference proteome</keyword>
<feature type="domain" description="AAA-ATPase-like" evidence="1">
    <location>
        <begin position="7"/>
        <end position="236"/>
    </location>
</feature>
<organism evidence="2 3">
    <name type="scientific">Hungatella effluvii</name>
    <dbReference type="NCBI Taxonomy" id="1096246"/>
    <lineage>
        <taxon>Bacteria</taxon>
        <taxon>Bacillati</taxon>
        <taxon>Bacillota</taxon>
        <taxon>Clostridia</taxon>
        <taxon>Lachnospirales</taxon>
        <taxon>Lachnospiraceae</taxon>
        <taxon>Hungatella</taxon>
    </lineage>
</organism>
<accession>A0A2V3Y9P9</accession>
<dbReference type="Pfam" id="PF08011">
    <property type="entry name" value="PDDEXK_9"/>
    <property type="match status" value="1"/>
</dbReference>
<protein>
    <submittedName>
        <fullName evidence="2">PD-(D/E)XK nuclease superfamily protein</fullName>
    </submittedName>
</protein>
<dbReference type="InterPro" id="IPR018631">
    <property type="entry name" value="AAA-ATPase-like_dom"/>
</dbReference>
<dbReference type="GeneID" id="86060173"/>
<gene>
    <name evidence="2" type="ORF">DFR60_102183</name>
</gene>